<dbReference type="InterPro" id="IPR013022">
    <property type="entry name" value="Xyl_isomerase-like_TIM-brl"/>
</dbReference>
<evidence type="ECO:0000313" key="2">
    <source>
        <dbReference type="EMBL" id="SUZ81547.1"/>
    </source>
</evidence>
<evidence type="ECO:0000259" key="1">
    <source>
        <dbReference type="Pfam" id="PF01261"/>
    </source>
</evidence>
<proteinExistence type="predicted"/>
<dbReference type="EMBL" id="UINC01001471">
    <property type="protein sequence ID" value="SUZ81547.1"/>
    <property type="molecule type" value="Genomic_DNA"/>
</dbReference>
<dbReference type="InterPro" id="IPR050312">
    <property type="entry name" value="IolE/XylAMocC-like"/>
</dbReference>
<dbReference type="PANTHER" id="PTHR12110">
    <property type="entry name" value="HYDROXYPYRUVATE ISOMERASE"/>
    <property type="match status" value="1"/>
</dbReference>
<accession>A0A381QUT1</accession>
<reference evidence="2" key="1">
    <citation type="submission" date="2018-05" db="EMBL/GenBank/DDBJ databases">
        <authorList>
            <person name="Lanie J.A."/>
            <person name="Ng W.-L."/>
            <person name="Kazmierczak K.M."/>
            <person name="Andrzejewski T.M."/>
            <person name="Davidsen T.M."/>
            <person name="Wayne K.J."/>
            <person name="Tettelin H."/>
            <person name="Glass J.I."/>
            <person name="Rusch D."/>
            <person name="Podicherti R."/>
            <person name="Tsui H.-C.T."/>
            <person name="Winkler M.E."/>
        </authorList>
    </citation>
    <scope>NUCLEOTIDE SEQUENCE</scope>
</reference>
<organism evidence="2">
    <name type="scientific">marine metagenome</name>
    <dbReference type="NCBI Taxonomy" id="408172"/>
    <lineage>
        <taxon>unclassified sequences</taxon>
        <taxon>metagenomes</taxon>
        <taxon>ecological metagenomes</taxon>
    </lineage>
</organism>
<dbReference type="PANTHER" id="PTHR12110:SF53">
    <property type="entry name" value="BLR5974 PROTEIN"/>
    <property type="match status" value="1"/>
</dbReference>
<dbReference type="AlphaFoldDB" id="A0A381QUT1"/>
<dbReference type="SUPFAM" id="SSF51658">
    <property type="entry name" value="Xylose isomerase-like"/>
    <property type="match status" value="1"/>
</dbReference>
<dbReference type="Gene3D" id="3.20.20.150">
    <property type="entry name" value="Divalent-metal-dependent TIM barrel enzymes"/>
    <property type="match status" value="1"/>
</dbReference>
<name>A0A381QUT1_9ZZZZ</name>
<feature type="domain" description="Xylose isomerase-like TIM barrel" evidence="1">
    <location>
        <begin position="121"/>
        <end position="316"/>
    </location>
</feature>
<dbReference type="InterPro" id="IPR036237">
    <property type="entry name" value="Xyl_isomerase-like_sf"/>
</dbReference>
<gene>
    <name evidence="2" type="ORF">METZ01_LOCUS34401</name>
</gene>
<protein>
    <recommendedName>
        <fullName evidence="1">Xylose isomerase-like TIM barrel domain-containing protein</fullName>
    </recommendedName>
</protein>
<sequence length="328" mass="37246">MNNPKSSTRRKFLYKGGILSTAILYSNSLISKTIELLKNNVFNSKFFGVQIGVITYSFRSMPQDVNSLIQYCKDCNINAIELMGESIEQHLGKPKRDKSIPWNSNSKEMKDYRKNVIAWRTNISMKKFKKIKKLFNNNGIKIYAFKPNALLKNNTDAEIEYALQAGKNLGASHVTVEIPKDNAHSLRLGKLAEKNKMYIAYHAHKQASDHTWDIAMSQSPYNAINLDCGHYIAAGGKNTQQSLLNFIIKNNKKIMSMHIKDRSPNKKGKTDHPWGEGETPISEILKLLKEKQYKIPASIELEYTIPKNSNAVEEVKKCLNYAKNALST</sequence>
<dbReference type="Pfam" id="PF01261">
    <property type="entry name" value="AP_endonuc_2"/>
    <property type="match status" value="1"/>
</dbReference>